<dbReference type="KEGG" id="scl:sce1564"/>
<dbReference type="HOGENOM" id="CLU_2652560_0_0_7"/>
<dbReference type="Proteomes" id="UP000002139">
    <property type="component" value="Chromosome"/>
</dbReference>
<dbReference type="AlphaFoldDB" id="A9FD31"/>
<evidence type="ECO:0000313" key="1">
    <source>
        <dbReference type="EMBL" id="CAN91722.1"/>
    </source>
</evidence>
<dbReference type="EMBL" id="AM746676">
    <property type="protein sequence ID" value="CAN91722.1"/>
    <property type="molecule type" value="Genomic_DNA"/>
</dbReference>
<keyword evidence="2" id="KW-1185">Reference proteome</keyword>
<proteinExistence type="predicted"/>
<accession>A9FD31</accession>
<evidence type="ECO:0000313" key="2">
    <source>
        <dbReference type="Proteomes" id="UP000002139"/>
    </source>
</evidence>
<name>A9FD31_SORC5</name>
<reference evidence="1 2" key="1">
    <citation type="journal article" date="2007" name="Nat. Biotechnol.">
        <title>Complete genome sequence of the myxobacterium Sorangium cellulosum.</title>
        <authorList>
            <person name="Schneiker S."/>
            <person name="Perlova O."/>
            <person name="Kaiser O."/>
            <person name="Gerth K."/>
            <person name="Alici A."/>
            <person name="Altmeyer M.O."/>
            <person name="Bartels D."/>
            <person name="Bekel T."/>
            <person name="Beyer S."/>
            <person name="Bode E."/>
            <person name="Bode H.B."/>
            <person name="Bolten C.J."/>
            <person name="Choudhuri J.V."/>
            <person name="Doss S."/>
            <person name="Elnakady Y.A."/>
            <person name="Frank B."/>
            <person name="Gaigalat L."/>
            <person name="Goesmann A."/>
            <person name="Groeger C."/>
            <person name="Gross F."/>
            <person name="Jelsbak L."/>
            <person name="Jelsbak L."/>
            <person name="Kalinowski J."/>
            <person name="Kegler C."/>
            <person name="Knauber T."/>
            <person name="Konietzny S."/>
            <person name="Kopp M."/>
            <person name="Krause L."/>
            <person name="Krug D."/>
            <person name="Linke B."/>
            <person name="Mahmud T."/>
            <person name="Martinez-Arias R."/>
            <person name="McHardy A.C."/>
            <person name="Merai M."/>
            <person name="Meyer F."/>
            <person name="Mormann S."/>
            <person name="Munoz-Dorado J."/>
            <person name="Perez J."/>
            <person name="Pradella S."/>
            <person name="Rachid S."/>
            <person name="Raddatz G."/>
            <person name="Rosenau F."/>
            <person name="Rueckert C."/>
            <person name="Sasse F."/>
            <person name="Scharfe M."/>
            <person name="Schuster S.C."/>
            <person name="Suen G."/>
            <person name="Treuner-Lange A."/>
            <person name="Velicer G.J."/>
            <person name="Vorholter F.-J."/>
            <person name="Weissman K.J."/>
            <person name="Welch R.D."/>
            <person name="Wenzel S.C."/>
            <person name="Whitworth D.E."/>
            <person name="Wilhelm S."/>
            <person name="Wittmann C."/>
            <person name="Bloecker H."/>
            <person name="Puehler A."/>
            <person name="Mueller R."/>
        </authorList>
    </citation>
    <scope>NUCLEOTIDE SEQUENCE [LARGE SCALE GENOMIC DNA]</scope>
    <source>
        <strain evidence="2">So ce56</strain>
    </source>
</reference>
<gene>
    <name evidence="1" type="ordered locus">sce1564</name>
</gene>
<sequence>MPCILAISGRCHCPLPTAISPLWLSSEGAENALKPLLEEAVPLCQEIVGAPERPVPAALLGRSGIGHFDVSRMAVQ</sequence>
<protein>
    <submittedName>
        <fullName evidence="1">Uncharacterized protein</fullName>
    </submittedName>
</protein>
<organism evidence="1 2">
    <name type="scientific">Sorangium cellulosum (strain So ce56)</name>
    <name type="common">Polyangium cellulosum (strain So ce56)</name>
    <dbReference type="NCBI Taxonomy" id="448385"/>
    <lineage>
        <taxon>Bacteria</taxon>
        <taxon>Pseudomonadati</taxon>
        <taxon>Myxococcota</taxon>
        <taxon>Polyangia</taxon>
        <taxon>Polyangiales</taxon>
        <taxon>Polyangiaceae</taxon>
        <taxon>Sorangium</taxon>
    </lineage>
</organism>